<keyword evidence="1" id="KW-0812">Transmembrane</keyword>
<dbReference type="RefSeq" id="WP_167172138.1">
    <property type="nucleotide sequence ID" value="NZ_BAAAOO010000006.1"/>
</dbReference>
<proteinExistence type="predicted"/>
<sequence length="658" mass="70529">MYGAYGWWRYTTVLIGQTWHTWRVAVPQILAAWVGGWLLYQVALVVTGPLQESHPWLSVMIFSSGLVAHLAGIIVGIRVAGEPAGLWERLPPAAARIGRDEPLLRVVSVSLLPFVGVYSVFGGIDSATYDLFIYGALHSSALLDPQAATGILEPDTPQERLVMGGVLIIAFLARRGLETLADRTGRAVFGIVGALVEGFFSVTLVFGGSVIIGDLGDWLRAREFYGWIMTAGAAIMAWLASWHLAVPRIIASAWEFFSGSVWPLVMDGIMAPLLWLAVAGLVFGTYTLSVADLWEQGRERGSAGPQVRVSTGPLARMNRRITALESRGLHASEGSRAVVLEFFEVFVGDLEDRIVPFVQSLRHVLRVGLPFLGSYVVLYAVAQAIQPATLMLARAVIGGQQFNVWFRIMPPVDLVGGMIGEPVRLCLLAVAMTWTLRANAERDEDETRIAANSPGAIRAVVPAGGGRRVRRLLPTVVLTAVSLLVSGGISQFTASSSDEDLIPVVSGGVGAIAKGQDVWIAAVHGGRSLVRNGTAQPSMVSSDVFVAIDLQTQSRDRSVNSITCSLWAPEGGGSAVDAVLNDGVLTPQVGFRTTQTLVFERSADGLAGLHLRCKPRSFYLAYEPVLDFDLGLDEARAAELAAAGGIIQVIDQETEVIA</sequence>
<accession>A0ABX0SQ38</accession>
<evidence type="ECO:0000313" key="3">
    <source>
        <dbReference type="Proteomes" id="UP000749311"/>
    </source>
</evidence>
<keyword evidence="1" id="KW-0472">Membrane</keyword>
<dbReference type="EMBL" id="JAAMOZ010000006">
    <property type="protein sequence ID" value="NIH58851.1"/>
    <property type="molecule type" value="Genomic_DNA"/>
</dbReference>
<gene>
    <name evidence="2" type="ORF">FB473_003553</name>
</gene>
<evidence type="ECO:0000313" key="2">
    <source>
        <dbReference type="EMBL" id="NIH58851.1"/>
    </source>
</evidence>
<reference evidence="2 3" key="1">
    <citation type="submission" date="2020-02" db="EMBL/GenBank/DDBJ databases">
        <title>Sequencing the genomes of 1000 actinobacteria strains.</title>
        <authorList>
            <person name="Klenk H.-P."/>
        </authorList>
    </citation>
    <scope>NUCLEOTIDE SEQUENCE [LARGE SCALE GENOMIC DNA]</scope>
    <source>
        <strain evidence="2 3">DSM 19609</strain>
    </source>
</reference>
<feature type="transmembrane region" description="Helical" evidence="1">
    <location>
        <begin position="102"/>
        <end position="121"/>
    </location>
</feature>
<comment type="caution">
    <text evidence="2">The sequence shown here is derived from an EMBL/GenBank/DDBJ whole genome shotgun (WGS) entry which is preliminary data.</text>
</comment>
<keyword evidence="1" id="KW-1133">Transmembrane helix</keyword>
<evidence type="ECO:0000256" key="1">
    <source>
        <dbReference type="SAM" id="Phobius"/>
    </source>
</evidence>
<feature type="transmembrane region" description="Helical" evidence="1">
    <location>
        <begin position="29"/>
        <end position="50"/>
    </location>
</feature>
<dbReference type="Proteomes" id="UP000749311">
    <property type="component" value="Unassembled WGS sequence"/>
</dbReference>
<feature type="transmembrane region" description="Helical" evidence="1">
    <location>
        <begin position="189"/>
        <end position="212"/>
    </location>
</feature>
<feature type="transmembrane region" description="Helical" evidence="1">
    <location>
        <begin position="56"/>
        <end position="81"/>
    </location>
</feature>
<feature type="transmembrane region" description="Helical" evidence="1">
    <location>
        <begin position="272"/>
        <end position="294"/>
    </location>
</feature>
<protein>
    <submittedName>
        <fullName evidence="2">Uncharacterized protein</fullName>
    </submittedName>
</protein>
<keyword evidence="3" id="KW-1185">Reference proteome</keyword>
<feature type="transmembrane region" description="Helical" evidence="1">
    <location>
        <begin position="224"/>
        <end position="242"/>
    </location>
</feature>
<name>A0ABX0SQ38_9ACTN</name>
<organism evidence="2 3">
    <name type="scientific">Brooklawnia cerclae</name>
    <dbReference type="NCBI Taxonomy" id="349934"/>
    <lineage>
        <taxon>Bacteria</taxon>
        <taxon>Bacillati</taxon>
        <taxon>Actinomycetota</taxon>
        <taxon>Actinomycetes</taxon>
        <taxon>Propionibacteriales</taxon>
        <taxon>Propionibacteriaceae</taxon>
        <taxon>Brooklawnia</taxon>
    </lineage>
</organism>